<proteinExistence type="predicted"/>
<dbReference type="InterPro" id="IPR042619">
    <property type="entry name" value="BBS10"/>
</dbReference>
<dbReference type="Gene3D" id="1.10.560.10">
    <property type="entry name" value="GroEL-like equatorial domain"/>
    <property type="match status" value="1"/>
</dbReference>
<accession>A0A0B6Y392</accession>
<dbReference type="GO" id="GO:0005524">
    <property type="term" value="F:ATP binding"/>
    <property type="evidence" value="ECO:0007669"/>
    <property type="project" value="InterPro"/>
</dbReference>
<dbReference type="PANTHER" id="PTHR14667">
    <property type="entry name" value="BARDET-BIEDL SYNDROME 10 PROTEIN"/>
    <property type="match status" value="1"/>
</dbReference>
<dbReference type="SUPFAM" id="SSF48592">
    <property type="entry name" value="GroEL equatorial domain-like"/>
    <property type="match status" value="1"/>
</dbReference>
<dbReference type="PANTHER" id="PTHR14667:SF2">
    <property type="entry name" value="BARDET-BIEDL SYNDROME 10 PROTEIN"/>
    <property type="match status" value="1"/>
</dbReference>
<reference evidence="1" key="1">
    <citation type="submission" date="2014-12" db="EMBL/GenBank/DDBJ databases">
        <title>Insight into the proteome of Arion vulgaris.</title>
        <authorList>
            <person name="Aradska J."/>
            <person name="Bulat T."/>
            <person name="Smidak R."/>
            <person name="Sarate P."/>
            <person name="Gangsoo J."/>
            <person name="Sialana F."/>
            <person name="Bilban M."/>
            <person name="Lubec G."/>
        </authorList>
    </citation>
    <scope>NUCLEOTIDE SEQUENCE</scope>
    <source>
        <tissue evidence="1">Skin</tissue>
    </source>
</reference>
<feature type="non-terminal residue" evidence="1">
    <location>
        <position position="1"/>
    </location>
</feature>
<name>A0A0B6Y392_9EUPU</name>
<feature type="non-terminal residue" evidence="1">
    <location>
        <position position="100"/>
    </location>
</feature>
<dbReference type="Pfam" id="PF00118">
    <property type="entry name" value="Cpn60_TCP1"/>
    <property type="match status" value="1"/>
</dbReference>
<gene>
    <name evidence="1" type="primary">ORF9449</name>
</gene>
<dbReference type="AlphaFoldDB" id="A0A0B6Y392"/>
<organism evidence="1">
    <name type="scientific">Arion vulgaris</name>
    <dbReference type="NCBI Taxonomy" id="1028688"/>
    <lineage>
        <taxon>Eukaryota</taxon>
        <taxon>Metazoa</taxon>
        <taxon>Spiralia</taxon>
        <taxon>Lophotrochozoa</taxon>
        <taxon>Mollusca</taxon>
        <taxon>Gastropoda</taxon>
        <taxon>Heterobranchia</taxon>
        <taxon>Euthyneura</taxon>
        <taxon>Panpulmonata</taxon>
        <taxon>Eupulmonata</taxon>
        <taxon>Stylommatophora</taxon>
        <taxon>Helicina</taxon>
        <taxon>Arionoidea</taxon>
        <taxon>Arionidae</taxon>
        <taxon>Arion</taxon>
    </lineage>
</organism>
<dbReference type="InterPro" id="IPR002423">
    <property type="entry name" value="Cpn60/GroEL/TCP-1"/>
</dbReference>
<dbReference type="GO" id="GO:0051131">
    <property type="term" value="P:chaperone-mediated protein complex assembly"/>
    <property type="evidence" value="ECO:0007669"/>
    <property type="project" value="InterPro"/>
</dbReference>
<dbReference type="InterPro" id="IPR027413">
    <property type="entry name" value="GROEL-like_equatorial_sf"/>
</dbReference>
<evidence type="ECO:0000313" key="1">
    <source>
        <dbReference type="EMBL" id="CEK49970.1"/>
    </source>
</evidence>
<protein>
    <submittedName>
        <fullName evidence="1">Uncharacterized protein</fullName>
    </submittedName>
</protein>
<sequence>KTFGPKGGHALITSSTGQISITHDSSNILSALNLSHPIAKVIIDSVRSFCRTFGDGGKTIIIYTHELLSVIEFSFANLGYSSSNDRTYINTVSKMLHEFI</sequence>
<dbReference type="EMBL" id="HACG01003105">
    <property type="protein sequence ID" value="CEK49970.1"/>
    <property type="molecule type" value="Transcribed_RNA"/>
</dbReference>